<dbReference type="InterPro" id="IPR008271">
    <property type="entry name" value="Ser/Thr_kinase_AS"/>
</dbReference>
<keyword evidence="4 7" id="KW-0547">Nucleotide-binding</keyword>
<evidence type="ECO:0000313" key="11">
    <source>
        <dbReference type="EMBL" id="KFI40765.1"/>
    </source>
</evidence>
<dbReference type="PANTHER" id="PTHR43289">
    <property type="entry name" value="MITOGEN-ACTIVATED PROTEIN KINASE KINASE KINASE 20-RELATED"/>
    <property type="match status" value="1"/>
</dbReference>
<dbReference type="Gene3D" id="3.30.200.20">
    <property type="entry name" value="Phosphorylase Kinase, domain 1"/>
    <property type="match status" value="1"/>
</dbReference>
<dbReference type="SMART" id="SM00220">
    <property type="entry name" value="S_TKc"/>
    <property type="match status" value="1"/>
</dbReference>
<evidence type="ECO:0000256" key="2">
    <source>
        <dbReference type="ARBA" id="ARBA00022527"/>
    </source>
</evidence>
<evidence type="ECO:0000256" key="9">
    <source>
        <dbReference type="SAM" id="Phobius"/>
    </source>
</evidence>
<dbReference type="PROSITE" id="PS00107">
    <property type="entry name" value="PROTEIN_KINASE_ATP"/>
    <property type="match status" value="1"/>
</dbReference>
<dbReference type="GO" id="GO:0005524">
    <property type="term" value="F:ATP binding"/>
    <property type="evidence" value="ECO:0007669"/>
    <property type="project" value="UniProtKB-UniRule"/>
</dbReference>
<dbReference type="InterPro" id="IPR011009">
    <property type="entry name" value="Kinase-like_dom_sf"/>
</dbReference>
<gene>
    <name evidence="11" type="ORF">BACT_1472</name>
</gene>
<feature type="domain" description="Protein kinase" evidence="10">
    <location>
        <begin position="15"/>
        <end position="284"/>
    </location>
</feature>
<protein>
    <recommendedName>
        <fullName evidence="1">non-specific serine/threonine protein kinase</fullName>
        <ecNumber evidence="1">2.7.11.1</ecNumber>
    </recommendedName>
</protein>
<evidence type="ECO:0000256" key="5">
    <source>
        <dbReference type="ARBA" id="ARBA00022777"/>
    </source>
</evidence>
<dbReference type="GO" id="GO:0004674">
    <property type="term" value="F:protein serine/threonine kinase activity"/>
    <property type="evidence" value="ECO:0007669"/>
    <property type="project" value="UniProtKB-KW"/>
</dbReference>
<evidence type="ECO:0000313" key="12">
    <source>
        <dbReference type="Proteomes" id="UP000029015"/>
    </source>
</evidence>
<dbReference type="EC" id="2.7.11.1" evidence="1"/>
<reference evidence="11 12" key="1">
    <citation type="submission" date="2014-03" db="EMBL/GenBank/DDBJ databases">
        <title>Genomics of Bifidobacteria.</title>
        <authorList>
            <person name="Ventura M."/>
            <person name="Milani C."/>
            <person name="Lugli G.A."/>
        </authorList>
    </citation>
    <scope>NUCLEOTIDE SEQUENCE [LARGE SCALE GENOMIC DNA]</scope>
    <source>
        <strain evidence="11 12">DSM 22766</strain>
    </source>
</reference>
<accession>A0A086Z2L5</accession>
<sequence>MDVLNLQTGDEVGGYTLIAPLGGGAMGSVWRVQDDGGTDYAMKVLRDSLAEKDGQADGQGGTDRASARERLRREAMSLRRIDHPGVCRIVDMELDDSLAFIVTELIEGLNLSDDVSTNGAYSGDDLERLAAKLIDAVAAVHRAGIVHRDIKPTNVMISAAGPVLVDFGIAMGAGEAHVTRTGLVMGTPGFIAPEVIDGAESDEESDWWSTAAVLAYAACGKPVFGSQPMMAVLERAASGSADLTGLPARTMAAFRAALSPRRQDRPRPQALLDAIGLDALQPELWERDDEPDDQQDSEQGEDSGESGQSQPGDEESEGVVRPFGASSSTDRRPGPSGGAQASGVGDARNLTAGETTQVLGGPASNPRLTWRTQNVDTARTQALADSGPEDATTLAGLTRTLPAKESELGATADWDEAEDGAEDDAEKTWVGGPSSATRTLPAMTTALPAEVGGPSLQAGTMAQAAPRIAPEAAVPGQYAAPATPYGPYAQAPLDPPAAVRWRERYKRGRPVLWMIGLLAAALAALTPFSACLLSSLALWALATAGLSLGGQMSRELKRGDGRRRRDALLNLASLPWLAIKALAMTLPRLLILLTTDALGLAAGGWLLGTPKVSGKLGLFGAVIPLPLVAGKSSSAAGLLAATCALVGWLLAAFAGGGGGASNSATAPGTKDWRLAVRLGAGALPGKGAQEREAEQAQQAAAAGLSGQADPLQGTPAQASRRRPLILLALWVLILGVLLAFIASGTTLDWAPITLMPASS</sequence>
<dbReference type="STRING" id="1437605.AB656_05660"/>
<feature type="transmembrane region" description="Helical" evidence="9">
    <location>
        <begin position="724"/>
        <end position="745"/>
    </location>
</feature>
<dbReference type="PANTHER" id="PTHR43289:SF6">
    <property type="entry name" value="SERINE_THREONINE-PROTEIN KINASE NEKL-3"/>
    <property type="match status" value="1"/>
</dbReference>
<feature type="region of interest" description="Disordered" evidence="8">
    <location>
        <begin position="687"/>
        <end position="715"/>
    </location>
</feature>
<keyword evidence="5 11" id="KW-0418">Kinase</keyword>
<feature type="region of interest" description="Disordered" evidence="8">
    <location>
        <begin position="399"/>
        <end position="437"/>
    </location>
</feature>
<evidence type="ECO:0000259" key="10">
    <source>
        <dbReference type="PROSITE" id="PS50011"/>
    </source>
</evidence>
<evidence type="ECO:0000256" key="3">
    <source>
        <dbReference type="ARBA" id="ARBA00022679"/>
    </source>
</evidence>
<evidence type="ECO:0000256" key="8">
    <source>
        <dbReference type="SAM" id="MobiDB-lite"/>
    </source>
</evidence>
<dbReference type="Pfam" id="PF00069">
    <property type="entry name" value="Pkinase"/>
    <property type="match status" value="1"/>
</dbReference>
<evidence type="ECO:0000256" key="4">
    <source>
        <dbReference type="ARBA" id="ARBA00022741"/>
    </source>
</evidence>
<dbReference type="InterPro" id="IPR000719">
    <property type="entry name" value="Prot_kinase_dom"/>
</dbReference>
<dbReference type="eggNOG" id="COG0515">
    <property type="taxonomic scope" value="Bacteria"/>
</dbReference>
<dbReference type="Gene3D" id="1.10.510.10">
    <property type="entry name" value="Transferase(Phosphotransferase) domain 1"/>
    <property type="match status" value="1"/>
</dbReference>
<dbReference type="AlphaFoldDB" id="A0A086Z2L5"/>
<dbReference type="PROSITE" id="PS50011">
    <property type="entry name" value="PROTEIN_KINASE_DOM"/>
    <property type="match status" value="1"/>
</dbReference>
<keyword evidence="12" id="KW-1185">Reference proteome</keyword>
<evidence type="ECO:0000256" key="1">
    <source>
        <dbReference type="ARBA" id="ARBA00012513"/>
    </source>
</evidence>
<feature type="transmembrane region" description="Helical" evidence="9">
    <location>
        <begin position="510"/>
        <end position="530"/>
    </location>
</feature>
<dbReference type="EMBL" id="JGYK01000001">
    <property type="protein sequence ID" value="KFI40765.1"/>
    <property type="molecule type" value="Genomic_DNA"/>
</dbReference>
<dbReference type="InterPro" id="IPR017441">
    <property type="entry name" value="Protein_kinase_ATP_BS"/>
</dbReference>
<keyword evidence="6 7" id="KW-0067">ATP-binding</keyword>
<evidence type="ECO:0000256" key="7">
    <source>
        <dbReference type="PROSITE-ProRule" id="PRU10141"/>
    </source>
</evidence>
<dbReference type="CDD" id="cd14014">
    <property type="entry name" value="STKc_PknB_like"/>
    <property type="match status" value="1"/>
</dbReference>
<feature type="compositionally biased region" description="Acidic residues" evidence="8">
    <location>
        <begin position="288"/>
        <end position="304"/>
    </location>
</feature>
<feature type="compositionally biased region" description="Low complexity" evidence="8">
    <location>
        <begin position="695"/>
        <end position="708"/>
    </location>
</feature>
<dbReference type="PROSITE" id="PS00108">
    <property type="entry name" value="PROTEIN_KINASE_ST"/>
    <property type="match status" value="1"/>
</dbReference>
<keyword evidence="9" id="KW-0812">Transmembrane</keyword>
<keyword evidence="9" id="KW-1133">Transmembrane helix</keyword>
<feature type="transmembrane region" description="Helical" evidence="9">
    <location>
        <begin position="589"/>
        <end position="607"/>
    </location>
</feature>
<keyword evidence="9" id="KW-0472">Membrane</keyword>
<feature type="transmembrane region" description="Helical" evidence="9">
    <location>
        <begin position="635"/>
        <end position="654"/>
    </location>
</feature>
<name>A0A086Z2L5_9BIFI</name>
<feature type="binding site" evidence="7">
    <location>
        <position position="43"/>
    </location>
    <ligand>
        <name>ATP</name>
        <dbReference type="ChEBI" id="CHEBI:30616"/>
    </ligand>
</feature>
<dbReference type="Proteomes" id="UP000029015">
    <property type="component" value="Unassembled WGS sequence"/>
</dbReference>
<feature type="compositionally biased region" description="Acidic residues" evidence="8">
    <location>
        <begin position="413"/>
        <end position="425"/>
    </location>
</feature>
<dbReference type="SUPFAM" id="SSF56112">
    <property type="entry name" value="Protein kinase-like (PK-like)"/>
    <property type="match status" value="1"/>
</dbReference>
<keyword evidence="3 11" id="KW-0808">Transferase</keyword>
<evidence type="ECO:0000256" key="6">
    <source>
        <dbReference type="ARBA" id="ARBA00022840"/>
    </source>
</evidence>
<keyword evidence="2 11" id="KW-0723">Serine/threonine-protein kinase</keyword>
<proteinExistence type="predicted"/>
<organism evidence="11 12">
    <name type="scientific">Bifidobacterium actinocoloniiforme DSM 22766</name>
    <dbReference type="NCBI Taxonomy" id="1437605"/>
    <lineage>
        <taxon>Bacteria</taxon>
        <taxon>Bacillati</taxon>
        <taxon>Actinomycetota</taxon>
        <taxon>Actinomycetes</taxon>
        <taxon>Bifidobacteriales</taxon>
        <taxon>Bifidobacteriaceae</taxon>
        <taxon>Bifidobacterium</taxon>
    </lineage>
</organism>
<feature type="region of interest" description="Disordered" evidence="8">
    <location>
        <begin position="288"/>
        <end position="347"/>
    </location>
</feature>
<comment type="caution">
    <text evidence="11">The sequence shown here is derived from an EMBL/GenBank/DDBJ whole genome shotgun (WGS) entry which is preliminary data.</text>
</comment>